<keyword evidence="3" id="KW-1185">Reference proteome</keyword>
<protein>
    <submittedName>
        <fullName evidence="2">Uncharacterized protein</fullName>
    </submittedName>
</protein>
<proteinExistence type="predicted"/>
<feature type="compositionally biased region" description="Acidic residues" evidence="1">
    <location>
        <begin position="35"/>
        <end position="45"/>
    </location>
</feature>
<accession>A0A1A6HRY2</accession>
<evidence type="ECO:0000313" key="3">
    <source>
        <dbReference type="Proteomes" id="UP000092124"/>
    </source>
</evidence>
<dbReference type="Proteomes" id="UP000092124">
    <property type="component" value="Unassembled WGS sequence"/>
</dbReference>
<feature type="region of interest" description="Disordered" evidence="1">
    <location>
        <begin position="183"/>
        <end position="203"/>
    </location>
</feature>
<evidence type="ECO:0000256" key="1">
    <source>
        <dbReference type="SAM" id="MobiDB-lite"/>
    </source>
</evidence>
<feature type="region of interest" description="Disordered" evidence="1">
    <location>
        <begin position="29"/>
        <end position="56"/>
    </location>
</feature>
<evidence type="ECO:0000313" key="2">
    <source>
        <dbReference type="EMBL" id="OBS81016.1"/>
    </source>
</evidence>
<sequence length="238" mass="25033">MAAATLPSTGPCGQFPSLPVLEAAERALGLSPASLEEEEGEEEEEQSGRLALPPPTVLSIPQPAVAAAAAVPPPFVPGPRGSGVQPPLQLSPVIPPLCYGAADPLTSPGAAKEAFLMLLGLDFLSPSHSHFTRLATTQSYKVRRAQERRCPPRPSTPGGDLHSGFRPIAGPTQESPVSTLFSISRPLGRSRNSPNPNGSRLVIRPHPRLSRFSSRPCLGDGATKWRAGARTPCLARLL</sequence>
<reference evidence="2 3" key="1">
    <citation type="submission" date="2016-06" db="EMBL/GenBank/DDBJ databases">
        <title>The Draft Genome Sequence and Annotation of the Desert Woodrat Neotoma lepida.</title>
        <authorList>
            <person name="Campbell M."/>
            <person name="Oakeson K.F."/>
            <person name="Yandell M."/>
            <person name="Halpert J.R."/>
            <person name="Dearing D."/>
        </authorList>
    </citation>
    <scope>NUCLEOTIDE SEQUENCE [LARGE SCALE GENOMIC DNA]</scope>
    <source>
        <strain evidence="2">417</strain>
        <tissue evidence="2">Liver</tissue>
    </source>
</reference>
<dbReference type="AlphaFoldDB" id="A0A1A6HRY2"/>
<organism evidence="2 3">
    <name type="scientific">Neotoma lepida</name>
    <name type="common">Desert woodrat</name>
    <dbReference type="NCBI Taxonomy" id="56216"/>
    <lineage>
        <taxon>Eukaryota</taxon>
        <taxon>Metazoa</taxon>
        <taxon>Chordata</taxon>
        <taxon>Craniata</taxon>
        <taxon>Vertebrata</taxon>
        <taxon>Euteleostomi</taxon>
        <taxon>Mammalia</taxon>
        <taxon>Eutheria</taxon>
        <taxon>Euarchontoglires</taxon>
        <taxon>Glires</taxon>
        <taxon>Rodentia</taxon>
        <taxon>Myomorpha</taxon>
        <taxon>Muroidea</taxon>
        <taxon>Cricetidae</taxon>
        <taxon>Neotominae</taxon>
        <taxon>Neotoma</taxon>
    </lineage>
</organism>
<comment type="caution">
    <text evidence="2">The sequence shown here is derived from an EMBL/GenBank/DDBJ whole genome shotgun (WGS) entry which is preliminary data.</text>
</comment>
<name>A0A1A6HRY2_NEOLE</name>
<gene>
    <name evidence="2" type="ORF">A6R68_20789</name>
</gene>
<dbReference type="EMBL" id="LZPO01017297">
    <property type="protein sequence ID" value="OBS81016.1"/>
    <property type="molecule type" value="Genomic_DNA"/>
</dbReference>